<gene>
    <name evidence="2" type="ORF">UFOPK2158_00319</name>
</gene>
<organism evidence="2">
    <name type="scientific">freshwater metagenome</name>
    <dbReference type="NCBI Taxonomy" id="449393"/>
    <lineage>
        <taxon>unclassified sequences</taxon>
        <taxon>metagenomes</taxon>
        <taxon>ecological metagenomes</taxon>
    </lineage>
</organism>
<dbReference type="AlphaFoldDB" id="A0A6J6JLE5"/>
<feature type="compositionally biased region" description="Basic and acidic residues" evidence="1">
    <location>
        <begin position="17"/>
        <end position="28"/>
    </location>
</feature>
<feature type="compositionally biased region" description="Basic and acidic residues" evidence="1">
    <location>
        <begin position="215"/>
        <end position="228"/>
    </location>
</feature>
<dbReference type="EMBL" id="CAEZVY010000021">
    <property type="protein sequence ID" value="CAB4637912.1"/>
    <property type="molecule type" value="Genomic_DNA"/>
</dbReference>
<feature type="region of interest" description="Disordered" evidence="1">
    <location>
        <begin position="1"/>
        <end position="51"/>
    </location>
</feature>
<evidence type="ECO:0000313" key="2">
    <source>
        <dbReference type="EMBL" id="CAB4637912.1"/>
    </source>
</evidence>
<feature type="compositionally biased region" description="Polar residues" evidence="1">
    <location>
        <begin position="174"/>
        <end position="184"/>
    </location>
</feature>
<evidence type="ECO:0000256" key="1">
    <source>
        <dbReference type="SAM" id="MobiDB-lite"/>
    </source>
</evidence>
<accession>A0A6J6JLE5</accession>
<name>A0A6J6JLE5_9ZZZZ</name>
<feature type="region of interest" description="Disordered" evidence="1">
    <location>
        <begin position="170"/>
        <end position="238"/>
    </location>
</feature>
<sequence length="238" mass="25310">MSPIANPGNNLPPSPPKARERSENDARRPSVASRNCPGSCHRVSPGSTKSNQLSLSHESALINWAWSTTCEPSAWRASPRSPMIRTGTGPRAKVSPASASRLPGALLSPGMNVPVSLTVAATFSPSRATSMAWSRVALPTATTPTITVATSSAGTTVSSQLAGVIRERTRIRSDNPTPTRTSQADGRVHVPRAQASHPAPASGSMRKSRRVLTGRPERETLRALRDQSQKQPARHQHS</sequence>
<reference evidence="2" key="1">
    <citation type="submission" date="2020-05" db="EMBL/GenBank/DDBJ databases">
        <authorList>
            <person name="Chiriac C."/>
            <person name="Salcher M."/>
            <person name="Ghai R."/>
            <person name="Kavagutti S V."/>
        </authorList>
    </citation>
    <scope>NUCLEOTIDE SEQUENCE</scope>
</reference>
<proteinExistence type="predicted"/>
<feature type="region of interest" description="Disordered" evidence="1">
    <location>
        <begin position="75"/>
        <end position="97"/>
    </location>
</feature>
<protein>
    <submittedName>
        <fullName evidence="2">Unannotated protein</fullName>
    </submittedName>
</protein>